<dbReference type="Proteomes" id="UP000219374">
    <property type="component" value="Unassembled WGS sequence"/>
</dbReference>
<keyword evidence="2" id="KW-0812">Transmembrane</keyword>
<name>A0A286D2F4_9GAMM</name>
<dbReference type="EMBL" id="OCND01000002">
    <property type="protein sequence ID" value="SOD52831.1"/>
    <property type="molecule type" value="Genomic_DNA"/>
</dbReference>
<evidence type="ECO:0000313" key="4">
    <source>
        <dbReference type="Proteomes" id="UP000219374"/>
    </source>
</evidence>
<dbReference type="OrthoDB" id="5985545at2"/>
<reference evidence="3 4" key="1">
    <citation type="submission" date="2017-09" db="EMBL/GenBank/DDBJ databases">
        <authorList>
            <person name="Ehlers B."/>
            <person name="Leendertz F.H."/>
        </authorList>
    </citation>
    <scope>NUCLEOTIDE SEQUENCE [LARGE SCALE GENOMIC DNA]</scope>
    <source>
        <strain evidence="3 4">CGMCC 1.10978</strain>
    </source>
</reference>
<feature type="transmembrane region" description="Helical" evidence="2">
    <location>
        <begin position="61"/>
        <end position="82"/>
    </location>
</feature>
<feature type="compositionally biased region" description="Basic and acidic residues" evidence="1">
    <location>
        <begin position="221"/>
        <end position="231"/>
    </location>
</feature>
<feature type="region of interest" description="Disordered" evidence="1">
    <location>
        <begin position="221"/>
        <end position="248"/>
    </location>
</feature>
<keyword evidence="2" id="KW-0472">Membrane</keyword>
<gene>
    <name evidence="3" type="ORF">SAMN06296416_102103</name>
</gene>
<protein>
    <submittedName>
        <fullName evidence="3">Uncharacterized protein</fullName>
    </submittedName>
</protein>
<accession>A0A286D2F4</accession>
<evidence type="ECO:0000313" key="3">
    <source>
        <dbReference type="EMBL" id="SOD52831.1"/>
    </source>
</evidence>
<organism evidence="3 4">
    <name type="scientific">Pseudoxanthomonas wuyuanensis</name>
    <dbReference type="NCBI Taxonomy" id="1073196"/>
    <lineage>
        <taxon>Bacteria</taxon>
        <taxon>Pseudomonadati</taxon>
        <taxon>Pseudomonadota</taxon>
        <taxon>Gammaproteobacteria</taxon>
        <taxon>Lysobacterales</taxon>
        <taxon>Lysobacteraceae</taxon>
        <taxon>Pseudoxanthomonas</taxon>
    </lineage>
</organism>
<evidence type="ECO:0000256" key="2">
    <source>
        <dbReference type="SAM" id="Phobius"/>
    </source>
</evidence>
<dbReference type="AlphaFoldDB" id="A0A286D2F4"/>
<keyword evidence="2" id="KW-1133">Transmembrane helix</keyword>
<proteinExistence type="predicted"/>
<feature type="transmembrane region" description="Helical" evidence="2">
    <location>
        <begin position="172"/>
        <end position="193"/>
    </location>
</feature>
<sequence length="248" mass="28288">MTKHLLSFRTLEARIREMPDGPAAVLNTPRWLVVLNALGTLGMVLGLAPSLLIRFFEPQMWMVYLARSGVWVAVAFYLPYFVRSMWVFARGMWRWKDEQVEQLDHDLAQFRSLARWLSEFPQDRLQQHLDFARVVQERLAAKIGLLSGSADRLGLLPIFAALFIAIRNWEQLLAIPLWQAMLGLFLVITWLIARVASLMRLRVQLYEMVLADAMESTARTKDAAGRAKPADRLTSVAVEGPQDVSSNH</sequence>
<keyword evidence="4" id="KW-1185">Reference proteome</keyword>
<evidence type="ECO:0000256" key="1">
    <source>
        <dbReference type="SAM" id="MobiDB-lite"/>
    </source>
</evidence>
<feature type="transmembrane region" description="Helical" evidence="2">
    <location>
        <begin position="143"/>
        <end position="166"/>
    </location>
</feature>
<dbReference type="RefSeq" id="WP_141400721.1">
    <property type="nucleotide sequence ID" value="NZ_OCND01000002.1"/>
</dbReference>
<feature type="transmembrane region" description="Helical" evidence="2">
    <location>
        <begin position="31"/>
        <end position="55"/>
    </location>
</feature>